<dbReference type="Pfam" id="PF00583">
    <property type="entry name" value="Acetyltransf_1"/>
    <property type="match status" value="1"/>
</dbReference>
<dbReference type="InterPro" id="IPR000182">
    <property type="entry name" value="GNAT_dom"/>
</dbReference>
<proteinExistence type="predicted"/>
<dbReference type="OrthoDB" id="4119890at2"/>
<name>A0A0A0BPA7_9CELL</name>
<gene>
    <name evidence="2" type="ORF">N868_08460</name>
</gene>
<accession>A0A0A0BPA7</accession>
<keyword evidence="3" id="KW-1185">Reference proteome</keyword>
<dbReference type="AlphaFoldDB" id="A0A0A0BPA7"/>
<dbReference type="CDD" id="cd04301">
    <property type="entry name" value="NAT_SF"/>
    <property type="match status" value="1"/>
</dbReference>
<keyword evidence="2" id="KW-0808">Transferase</keyword>
<dbReference type="GO" id="GO:0016747">
    <property type="term" value="F:acyltransferase activity, transferring groups other than amino-acyl groups"/>
    <property type="evidence" value="ECO:0007669"/>
    <property type="project" value="InterPro"/>
</dbReference>
<protein>
    <submittedName>
        <fullName evidence="2">GCN5 family acetyltransferase</fullName>
    </submittedName>
</protein>
<dbReference type="EMBL" id="AXCY01000079">
    <property type="protein sequence ID" value="KGM09741.1"/>
    <property type="molecule type" value="Genomic_DNA"/>
</dbReference>
<evidence type="ECO:0000313" key="3">
    <source>
        <dbReference type="Proteomes" id="UP000029839"/>
    </source>
</evidence>
<dbReference type="Proteomes" id="UP000029839">
    <property type="component" value="Unassembled WGS sequence"/>
</dbReference>
<evidence type="ECO:0000259" key="1">
    <source>
        <dbReference type="PROSITE" id="PS51186"/>
    </source>
</evidence>
<reference evidence="2 3" key="2">
    <citation type="journal article" date="2015" name="Stand. Genomic Sci.">
        <title>Draft genome sequence of Cellulomonas carbonis T26(T) and comparative analysis of six Cellulomonas genomes.</title>
        <authorList>
            <person name="Zhuang W."/>
            <person name="Zhang S."/>
            <person name="Xia X."/>
            <person name="Wang G."/>
        </authorList>
    </citation>
    <scope>NUCLEOTIDE SEQUENCE [LARGE SCALE GENOMIC DNA]</scope>
    <source>
        <strain evidence="2 3">T26</strain>
    </source>
</reference>
<evidence type="ECO:0000313" key="2">
    <source>
        <dbReference type="EMBL" id="KGM09741.1"/>
    </source>
</evidence>
<organism evidence="2 3">
    <name type="scientific">Cellulomonas carbonis T26</name>
    <dbReference type="NCBI Taxonomy" id="947969"/>
    <lineage>
        <taxon>Bacteria</taxon>
        <taxon>Bacillati</taxon>
        <taxon>Actinomycetota</taxon>
        <taxon>Actinomycetes</taxon>
        <taxon>Micrococcales</taxon>
        <taxon>Cellulomonadaceae</taxon>
        <taxon>Cellulomonas</taxon>
    </lineage>
</organism>
<dbReference type="InterPro" id="IPR016181">
    <property type="entry name" value="Acyl_CoA_acyltransferase"/>
</dbReference>
<comment type="caution">
    <text evidence="2">The sequence shown here is derived from an EMBL/GenBank/DDBJ whole genome shotgun (WGS) entry which is preliminary data.</text>
</comment>
<dbReference type="Gene3D" id="3.40.630.30">
    <property type="match status" value="1"/>
</dbReference>
<dbReference type="SUPFAM" id="SSF55729">
    <property type="entry name" value="Acyl-CoA N-acyltransferases (Nat)"/>
    <property type="match status" value="2"/>
</dbReference>
<sequence length="383" mass="41733">MSDWRISEVPVPDSLDEPEAWALHGCERVSRASDRFVYGHDDTAFSARYMLVKLREQEYARRVRLVATPADVVEPGADDVVGMVSVTMPLKGNEHSAWFGVVVHPDHRAGDVGDALLEAAERVALAAGRTTLVVESEHGGEPAVGADGVLEPPTGSGRILAADPAAHLAASHGYALEQAARYSVLDLPVDPDHLARLRAEAAERAGSDYRLVSWQSRTPDEWVDALALLETRMSTDAPSGGLDMTEDPWDAERVRTYESDIVAAGHGYLLVAAEHVPSGELAAFTMVEWPLDEPEVVFQEDTLVLSEHRGRRLGMLVKADLLHRLRDVRPEARRVHTWNAEENAFMLGINVALGFRPRGVAGEWQRKVAAATASLVEPEAASV</sequence>
<feature type="domain" description="N-acetyltransferase" evidence="1">
    <location>
        <begin position="13"/>
        <end position="190"/>
    </location>
</feature>
<dbReference type="PROSITE" id="PS51186">
    <property type="entry name" value="GNAT"/>
    <property type="match status" value="1"/>
</dbReference>
<dbReference type="RefSeq" id="WP_052426379.1">
    <property type="nucleotide sequence ID" value="NZ_AXCY01000079.1"/>
</dbReference>
<reference evidence="2 3" key="1">
    <citation type="submission" date="2013-08" db="EMBL/GenBank/DDBJ databases">
        <title>Genome sequencing of Cellulomonas carbonis T26.</title>
        <authorList>
            <person name="Chen F."/>
            <person name="Li Y."/>
            <person name="Wang G."/>
        </authorList>
    </citation>
    <scope>NUCLEOTIDE SEQUENCE [LARGE SCALE GENOMIC DNA]</scope>
    <source>
        <strain evidence="2 3">T26</strain>
    </source>
</reference>